<sequence>MDGYRTLFALVLAAGVGLAPVSSATADPAPGWQVSLRGGAGSFVDDLAATGPADAWAVGARRTGTLDPRNGSYFTAPLIKHWDGRRWATAANPAGPTEFPLREVTLVEASSPVNVWAAGTAVAPGTGDVSAATRSVLSRWDGSRWRLMGSGRTSITDLEVLDATHTWILGRDDRTGKGFFKRFHSGRWTSLPFPATLKGISVRSPGDIWGFGPSSVMRWNGLAWSRVRLPETAVPAAPTPAYGPVKLRLDALVTSGTQDVWVAAGFQQGDWSQPGAVLLHWHTGSRDGAKWHQIRLPGDVITDLAPDGRGGVLAASYRQSITATPDGQDPYAYTTLSVDSLRHTGRKLIRHTVTPLSSGFEWSDLVAIPGTGSALAAGFNRRPPQGHVVFRHDG</sequence>
<evidence type="ECO:0000256" key="1">
    <source>
        <dbReference type="SAM" id="SignalP"/>
    </source>
</evidence>
<dbReference type="RefSeq" id="WP_111697245.1">
    <property type="nucleotide sequence ID" value="NZ_QFZU02000002.1"/>
</dbReference>
<protein>
    <submittedName>
        <fullName evidence="2">Uncharacterized protein</fullName>
    </submittedName>
</protein>
<name>A0ABX9LSN0_9ACTN</name>
<keyword evidence="3" id="KW-1185">Reference proteome</keyword>
<accession>A0ABX9LSN0</accession>
<evidence type="ECO:0000313" key="3">
    <source>
        <dbReference type="Proteomes" id="UP000262538"/>
    </source>
</evidence>
<comment type="caution">
    <text evidence="2">The sequence shown here is derived from an EMBL/GenBank/DDBJ whole genome shotgun (WGS) entry which is preliminary data.</text>
</comment>
<gene>
    <name evidence="2" type="ORF">DI270_000410</name>
</gene>
<proteinExistence type="predicted"/>
<dbReference type="EMBL" id="QFZU02000002">
    <property type="protein sequence ID" value="RGA06964.1"/>
    <property type="molecule type" value="Genomic_DNA"/>
</dbReference>
<organism evidence="2 3">
    <name type="scientific">Microbispora triticiradicis</name>
    <dbReference type="NCBI Taxonomy" id="2200763"/>
    <lineage>
        <taxon>Bacteria</taxon>
        <taxon>Bacillati</taxon>
        <taxon>Actinomycetota</taxon>
        <taxon>Actinomycetes</taxon>
        <taxon>Streptosporangiales</taxon>
        <taxon>Streptosporangiaceae</taxon>
        <taxon>Microbispora</taxon>
    </lineage>
</organism>
<feature type="chain" id="PRO_5045344977" evidence="1">
    <location>
        <begin position="27"/>
        <end position="394"/>
    </location>
</feature>
<feature type="signal peptide" evidence="1">
    <location>
        <begin position="1"/>
        <end position="26"/>
    </location>
</feature>
<dbReference type="Proteomes" id="UP000262538">
    <property type="component" value="Unassembled WGS sequence"/>
</dbReference>
<evidence type="ECO:0000313" key="2">
    <source>
        <dbReference type="EMBL" id="RGA06964.1"/>
    </source>
</evidence>
<reference evidence="2 3" key="1">
    <citation type="submission" date="2018-08" db="EMBL/GenBank/DDBJ databases">
        <title>Microbispora. triticiradicis sp. nov., a novel actinomycete isolated from the root of wheat (Triticum aestivum L.)).</title>
        <authorList>
            <person name="Han C."/>
        </authorList>
    </citation>
    <scope>NUCLEOTIDE SEQUENCE [LARGE SCALE GENOMIC DNA]</scope>
    <source>
        <strain evidence="2 3">NEAU-HRDPA2-9</strain>
    </source>
</reference>
<keyword evidence="1" id="KW-0732">Signal</keyword>